<protein>
    <recommendedName>
        <fullName evidence="4">BTB domain-containing protein</fullName>
    </recommendedName>
</protein>
<accession>A0A9P7B651</accession>
<organism evidence="2 3">
    <name type="scientific">Rhodotorula mucilaginosa</name>
    <name type="common">Yeast</name>
    <name type="synonym">Rhodotorula rubra</name>
    <dbReference type="NCBI Taxonomy" id="5537"/>
    <lineage>
        <taxon>Eukaryota</taxon>
        <taxon>Fungi</taxon>
        <taxon>Dikarya</taxon>
        <taxon>Basidiomycota</taxon>
        <taxon>Pucciniomycotina</taxon>
        <taxon>Microbotryomycetes</taxon>
        <taxon>Sporidiobolales</taxon>
        <taxon>Sporidiobolaceae</taxon>
        <taxon>Rhodotorula</taxon>
    </lineage>
</organism>
<evidence type="ECO:0000313" key="2">
    <source>
        <dbReference type="EMBL" id="KAG0660234.1"/>
    </source>
</evidence>
<dbReference type="OrthoDB" id="6359816at2759"/>
<evidence type="ECO:0000256" key="1">
    <source>
        <dbReference type="SAM" id="MobiDB-lite"/>
    </source>
</evidence>
<dbReference type="EMBL" id="PUHQ01000046">
    <property type="protein sequence ID" value="KAG0660234.1"/>
    <property type="molecule type" value="Genomic_DNA"/>
</dbReference>
<dbReference type="Gene3D" id="3.30.710.10">
    <property type="entry name" value="Potassium Channel Kv1.1, Chain A"/>
    <property type="match status" value="1"/>
</dbReference>
<dbReference type="InterPro" id="IPR011333">
    <property type="entry name" value="SKP1/BTB/POZ_sf"/>
</dbReference>
<reference evidence="2 3" key="1">
    <citation type="submission" date="2020-11" db="EMBL/GenBank/DDBJ databases">
        <title>Kefir isolates.</title>
        <authorList>
            <person name="Marcisauskas S."/>
            <person name="Kim Y."/>
            <person name="Blasche S."/>
        </authorList>
    </citation>
    <scope>NUCLEOTIDE SEQUENCE [LARGE SCALE GENOMIC DNA]</scope>
    <source>
        <strain evidence="2 3">KR</strain>
    </source>
</reference>
<evidence type="ECO:0008006" key="4">
    <source>
        <dbReference type="Google" id="ProtNLM"/>
    </source>
</evidence>
<evidence type="ECO:0000313" key="3">
    <source>
        <dbReference type="Proteomes" id="UP000777482"/>
    </source>
</evidence>
<dbReference type="AlphaFoldDB" id="A0A9P7B651"/>
<gene>
    <name evidence="2" type="ORF">C6P46_004688</name>
</gene>
<comment type="caution">
    <text evidence="2">The sequence shown here is derived from an EMBL/GenBank/DDBJ whole genome shotgun (WGS) entry which is preliminary data.</text>
</comment>
<proteinExistence type="predicted"/>
<keyword evidence="3" id="KW-1185">Reference proteome</keyword>
<sequence>MLTCEVRRRRTGSQMAGPDATGPADLFGTHLGRSREQKDKTQIGIYLVPVDLKNRTRLAYELEATSEADKKVSLATIRIEERTFKAGDPSGWGFPEFLNEAALKWLEKTHKLVITCKITWADGEAAPIADRSDFFHKFEFSDVALVAADAQPPVFVQSSMLRRSEHFKTILDSEFSESNSTARLSPSRSIAPDERFSGDVDEFAAFGVPEPPGQDEQPQQDAAASEKDDAPEQQAKQDQLASPPDSARGESVRAEEQKNLRDFRLVKVPDCSYATLAAYLSYLYSSSFDFLPSPSVLLAEDKEPVSLTKSDFSKWADEQAKSRNYPVLPHAMYRLADCYMEPKAPFELFSQLSLDYPDFQDDVVDFVVANLVSLDFPALQRIHMLMCTHAVSGLRNEVLATPGWERAVTLVNEGKIPDGARILNKVLSKSRKAAA</sequence>
<dbReference type="Proteomes" id="UP000777482">
    <property type="component" value="Unassembled WGS sequence"/>
</dbReference>
<name>A0A9P7B651_RHOMI</name>
<feature type="region of interest" description="Disordered" evidence="1">
    <location>
        <begin position="204"/>
        <end position="255"/>
    </location>
</feature>